<evidence type="ECO:0000256" key="1">
    <source>
        <dbReference type="PROSITE-ProRule" id="PRU00047"/>
    </source>
</evidence>
<dbReference type="GeneID" id="110798083"/>
<reference evidence="5" key="2">
    <citation type="submission" date="2025-08" db="UniProtKB">
        <authorList>
            <consortium name="RefSeq"/>
        </authorList>
    </citation>
    <scope>IDENTIFICATION</scope>
    <source>
        <tissue evidence="5">Leaf</tissue>
    </source>
</reference>
<proteinExistence type="predicted"/>
<reference evidence="4" key="1">
    <citation type="journal article" date="2021" name="Nat. Commun.">
        <title>Genomic analyses provide insights into spinach domestication and the genetic basis of agronomic traits.</title>
        <authorList>
            <person name="Cai X."/>
            <person name="Sun X."/>
            <person name="Xu C."/>
            <person name="Sun H."/>
            <person name="Wang X."/>
            <person name="Ge C."/>
            <person name="Zhang Z."/>
            <person name="Wang Q."/>
            <person name="Fei Z."/>
            <person name="Jiao C."/>
            <person name="Wang Q."/>
        </authorList>
    </citation>
    <scope>NUCLEOTIDE SEQUENCE [LARGE SCALE GENOMIC DNA]</scope>
    <source>
        <strain evidence="4">cv. Varoflay</strain>
    </source>
</reference>
<dbReference type="InterPro" id="IPR001878">
    <property type="entry name" value="Znf_CCHC"/>
</dbReference>
<organism evidence="4 5">
    <name type="scientific">Spinacia oleracea</name>
    <name type="common">Spinach</name>
    <dbReference type="NCBI Taxonomy" id="3562"/>
    <lineage>
        <taxon>Eukaryota</taxon>
        <taxon>Viridiplantae</taxon>
        <taxon>Streptophyta</taxon>
        <taxon>Embryophyta</taxon>
        <taxon>Tracheophyta</taxon>
        <taxon>Spermatophyta</taxon>
        <taxon>Magnoliopsida</taxon>
        <taxon>eudicotyledons</taxon>
        <taxon>Gunneridae</taxon>
        <taxon>Pentapetalae</taxon>
        <taxon>Caryophyllales</taxon>
        <taxon>Chenopodiaceae</taxon>
        <taxon>Chenopodioideae</taxon>
        <taxon>Anserineae</taxon>
        <taxon>Spinacia</taxon>
    </lineage>
</organism>
<dbReference type="PANTHER" id="PTHR31286:SF153">
    <property type="entry name" value="DUF4283 DOMAIN PROTEIN"/>
    <property type="match status" value="1"/>
</dbReference>
<keyword evidence="1" id="KW-0863">Zinc-finger</keyword>
<feature type="compositionally biased region" description="Acidic residues" evidence="2">
    <location>
        <begin position="16"/>
        <end position="30"/>
    </location>
</feature>
<evidence type="ECO:0000313" key="5">
    <source>
        <dbReference type="RefSeq" id="XP_021858913.2"/>
    </source>
</evidence>
<dbReference type="InterPro" id="IPR025558">
    <property type="entry name" value="DUF4283"/>
</dbReference>
<dbReference type="Proteomes" id="UP000813463">
    <property type="component" value="Chromosome 5"/>
</dbReference>
<dbReference type="RefSeq" id="XP_021858913.2">
    <property type="nucleotide sequence ID" value="XM_022003221.2"/>
</dbReference>
<keyword evidence="4" id="KW-1185">Reference proteome</keyword>
<feature type="region of interest" description="Disordered" evidence="2">
    <location>
        <begin position="1"/>
        <end position="30"/>
    </location>
</feature>
<protein>
    <recommendedName>
        <fullName evidence="3">CCHC-type domain-containing protein</fullName>
    </recommendedName>
</protein>
<evidence type="ECO:0000256" key="2">
    <source>
        <dbReference type="SAM" id="MobiDB-lite"/>
    </source>
</evidence>
<sequence>MALIEEPKTPTNDTHEPEDEEEIEWEVGGEEEEEAKVTLGVMAKIWTDRNINSNALIATMRKIWNPKHGMEANCLEKNMFFFQFHHWRDKEFVMEAQPWHFDKHILALSDVQGDLKPSEYPLHLVPFWVRVYDLPILGRNNESNARKIGNKVGCFMKVDKSDIVGINKSLRIRVSIDVRKPLKEEIDLKLRGGVLEKVQVKYEKLQVFCYFCGKLGHGEKDCEANSDPRQQDYMYIEKLRASPWIVNKGLGNKDRREEKSCARKLFVTKQKPPHKEVDKEAEKGVELVVEKLGGVSLSLEKGVANIHQEKSVKEGERNSAAMDNRTEATATDSQLVEGNPLSFHIGSSVPGGRKFRRVKRSDAKENGIKDTGQVGYMGDNGGKRKDLMEVDGCDFQKCTKMGEEEGQGPKANTVAVVAVQPREQQ</sequence>
<dbReference type="InterPro" id="IPR025836">
    <property type="entry name" value="Zn_knuckle_CX2CX4HX4C"/>
</dbReference>
<dbReference type="Pfam" id="PF14111">
    <property type="entry name" value="DUF4283"/>
    <property type="match status" value="1"/>
</dbReference>
<evidence type="ECO:0000259" key="3">
    <source>
        <dbReference type="PROSITE" id="PS50158"/>
    </source>
</evidence>
<evidence type="ECO:0000313" key="4">
    <source>
        <dbReference type="Proteomes" id="UP000813463"/>
    </source>
</evidence>
<dbReference type="AlphaFoldDB" id="A0A9R0J075"/>
<keyword evidence="1" id="KW-0862">Zinc</keyword>
<dbReference type="PROSITE" id="PS50158">
    <property type="entry name" value="ZF_CCHC"/>
    <property type="match status" value="1"/>
</dbReference>
<dbReference type="InterPro" id="IPR040256">
    <property type="entry name" value="At4g02000-like"/>
</dbReference>
<keyword evidence="1" id="KW-0479">Metal-binding</keyword>
<dbReference type="Pfam" id="PF14392">
    <property type="entry name" value="zf-CCHC_4"/>
    <property type="match status" value="1"/>
</dbReference>
<feature type="domain" description="CCHC-type" evidence="3">
    <location>
        <begin position="209"/>
        <end position="222"/>
    </location>
</feature>
<dbReference type="GO" id="GO:0008270">
    <property type="term" value="F:zinc ion binding"/>
    <property type="evidence" value="ECO:0007669"/>
    <property type="project" value="UniProtKB-KW"/>
</dbReference>
<name>A0A9R0J075_SPIOL</name>
<gene>
    <name evidence="5" type="primary">LOC110798083</name>
</gene>
<dbReference type="KEGG" id="soe:110798083"/>
<accession>A0A9R0J075</accession>
<dbReference type="PANTHER" id="PTHR31286">
    <property type="entry name" value="GLYCINE-RICH CELL WALL STRUCTURAL PROTEIN 1.8-LIKE"/>
    <property type="match status" value="1"/>
</dbReference>
<dbReference type="GO" id="GO:0003676">
    <property type="term" value="F:nucleic acid binding"/>
    <property type="evidence" value="ECO:0007669"/>
    <property type="project" value="InterPro"/>
</dbReference>